<dbReference type="STRING" id="1121362.A605_13475"/>
<evidence type="ECO:0000313" key="2">
    <source>
        <dbReference type="EMBL" id="AGF73691.1"/>
    </source>
</evidence>
<dbReference type="RefSeq" id="WP_015402105.1">
    <property type="nucleotide sequence ID" value="NC_020302.1"/>
</dbReference>
<dbReference type="HOGENOM" id="CLU_206426_1_0_11"/>
<keyword evidence="3" id="KW-1185">Reference proteome</keyword>
<keyword evidence="1" id="KW-1133">Transmembrane helix</keyword>
<proteinExistence type="predicted"/>
<evidence type="ECO:0000313" key="3">
    <source>
        <dbReference type="Proteomes" id="UP000011723"/>
    </source>
</evidence>
<feature type="transmembrane region" description="Helical" evidence="1">
    <location>
        <begin position="32"/>
        <end position="56"/>
    </location>
</feature>
<gene>
    <name evidence="2" type="ORF">A605_13475</name>
</gene>
<accession>M1PAI3</accession>
<dbReference type="AlphaFoldDB" id="M1PAI3"/>
<keyword evidence="1" id="KW-0472">Membrane</keyword>
<dbReference type="KEGG" id="chn:A605_13475"/>
<keyword evidence="1" id="KW-0812">Transmembrane</keyword>
<sequence>MTATFVAIVCVFLGFLCIAGAFVGFMYGKSAVLVGGLLATALVLVTVIPVILAVVLGTTAG</sequence>
<evidence type="ECO:0000256" key="1">
    <source>
        <dbReference type="SAM" id="Phobius"/>
    </source>
</evidence>
<protein>
    <submittedName>
        <fullName evidence="2">Uncharacterized protein</fullName>
    </submittedName>
</protein>
<feature type="transmembrane region" description="Helical" evidence="1">
    <location>
        <begin position="6"/>
        <end position="25"/>
    </location>
</feature>
<organism evidence="2 3">
    <name type="scientific">Corynebacterium halotolerans YIM 70093 = DSM 44683</name>
    <dbReference type="NCBI Taxonomy" id="1121362"/>
    <lineage>
        <taxon>Bacteria</taxon>
        <taxon>Bacillati</taxon>
        <taxon>Actinomycetota</taxon>
        <taxon>Actinomycetes</taxon>
        <taxon>Mycobacteriales</taxon>
        <taxon>Corynebacteriaceae</taxon>
        <taxon>Corynebacterium</taxon>
    </lineage>
</organism>
<dbReference type="EMBL" id="CP003697">
    <property type="protein sequence ID" value="AGF73691.1"/>
    <property type="molecule type" value="Genomic_DNA"/>
</dbReference>
<dbReference type="Proteomes" id="UP000011723">
    <property type="component" value="Chromosome"/>
</dbReference>
<dbReference type="PATRIC" id="fig|1121362.3.peg.2741"/>
<name>M1PAI3_9CORY</name>
<reference evidence="2 3" key="1">
    <citation type="journal article" date="2012" name="Stand. Genomic Sci.">
        <title>Genome sequence of the halotolerant bacterium Corynebacterium halotolerans type strain YIM 70093(T) (= DSM 44683(T)).</title>
        <authorList>
            <person name="Ruckert C."/>
            <person name="Albersmeier A."/>
            <person name="Al-Dilaimi A."/>
            <person name="Niehaus K."/>
            <person name="Szczepanowski R."/>
            <person name="Kalinowski J."/>
        </authorList>
    </citation>
    <scope>NUCLEOTIDE SEQUENCE [LARGE SCALE GENOMIC DNA]</scope>
    <source>
        <strain evidence="2">YIM 70093</strain>
    </source>
</reference>